<dbReference type="EMBL" id="HBIB01009552">
    <property type="protein sequence ID" value="CAE0243857.1"/>
    <property type="molecule type" value="Transcribed_RNA"/>
</dbReference>
<dbReference type="PANTHER" id="PTHR48070">
    <property type="entry name" value="ESTERASE OVCA2"/>
    <property type="match status" value="1"/>
</dbReference>
<keyword evidence="1" id="KW-0378">Hydrolase</keyword>
<dbReference type="InterPro" id="IPR029058">
    <property type="entry name" value="AB_hydrolase_fold"/>
</dbReference>
<proteinExistence type="predicted"/>
<accession>A0A7S3D1P9</accession>
<dbReference type="InterPro" id="IPR005645">
    <property type="entry name" value="FSH-like_dom"/>
</dbReference>
<dbReference type="GO" id="GO:0005634">
    <property type="term" value="C:nucleus"/>
    <property type="evidence" value="ECO:0007669"/>
    <property type="project" value="TreeGrafter"/>
</dbReference>
<gene>
    <name evidence="4" type="ORF">PBIL07802_LOCUS6026</name>
</gene>
<feature type="region of interest" description="Disordered" evidence="2">
    <location>
        <begin position="53"/>
        <end position="102"/>
    </location>
</feature>
<dbReference type="PANTHER" id="PTHR48070:SF6">
    <property type="entry name" value="ESTERASE OVCA2"/>
    <property type="match status" value="1"/>
</dbReference>
<dbReference type="InterPro" id="IPR050593">
    <property type="entry name" value="LovG"/>
</dbReference>
<dbReference type="Pfam" id="PF03959">
    <property type="entry name" value="FSH1"/>
    <property type="match status" value="1"/>
</dbReference>
<dbReference type="SUPFAM" id="SSF53474">
    <property type="entry name" value="alpha/beta-Hydrolases"/>
    <property type="match status" value="1"/>
</dbReference>
<protein>
    <recommendedName>
        <fullName evidence="3">Serine hydrolase domain-containing protein</fullName>
    </recommendedName>
</protein>
<feature type="domain" description="Serine hydrolase" evidence="3">
    <location>
        <begin position="19"/>
        <end position="276"/>
    </location>
</feature>
<name>A0A7S3D1P9_9EUKA</name>
<organism evidence="4">
    <name type="scientific">Palpitomonas bilix</name>
    <dbReference type="NCBI Taxonomy" id="652834"/>
    <lineage>
        <taxon>Eukaryota</taxon>
        <taxon>Eukaryota incertae sedis</taxon>
    </lineage>
</organism>
<reference evidence="4" key="1">
    <citation type="submission" date="2021-01" db="EMBL/GenBank/DDBJ databases">
        <authorList>
            <person name="Corre E."/>
            <person name="Pelletier E."/>
            <person name="Niang G."/>
            <person name="Scheremetjew M."/>
            <person name="Finn R."/>
            <person name="Kale V."/>
            <person name="Holt S."/>
            <person name="Cochrane G."/>
            <person name="Meng A."/>
            <person name="Brown T."/>
            <person name="Cohen L."/>
        </authorList>
    </citation>
    <scope>NUCLEOTIDE SEQUENCE</scope>
    <source>
        <strain evidence="4">NIES-2562</strain>
    </source>
</reference>
<dbReference type="GO" id="GO:0016787">
    <property type="term" value="F:hydrolase activity"/>
    <property type="evidence" value="ECO:0007669"/>
    <property type="project" value="UniProtKB-KW"/>
</dbReference>
<evidence type="ECO:0000256" key="2">
    <source>
        <dbReference type="SAM" id="MobiDB-lite"/>
    </source>
</evidence>
<dbReference type="GO" id="GO:0005737">
    <property type="term" value="C:cytoplasm"/>
    <property type="evidence" value="ECO:0007669"/>
    <property type="project" value="TreeGrafter"/>
</dbReference>
<feature type="compositionally biased region" description="Basic and acidic residues" evidence="2">
    <location>
        <begin position="76"/>
        <end position="98"/>
    </location>
</feature>
<dbReference type="Gene3D" id="3.40.50.1820">
    <property type="entry name" value="alpha/beta hydrolase"/>
    <property type="match status" value="1"/>
</dbReference>
<dbReference type="AlphaFoldDB" id="A0A7S3D1P9"/>
<evidence type="ECO:0000313" key="4">
    <source>
        <dbReference type="EMBL" id="CAE0243857.1"/>
    </source>
</evidence>
<evidence type="ECO:0000259" key="3">
    <source>
        <dbReference type="Pfam" id="PF03959"/>
    </source>
</evidence>
<evidence type="ECO:0000256" key="1">
    <source>
        <dbReference type="ARBA" id="ARBA00022801"/>
    </source>
</evidence>
<sequence>MSESRFGPDAPELGWGHDILFLHGFPGSGGHFIGRIRGFLRSFHKAIATNTTFLDSPHELPQRQQPPAPLEGEEKESEKREGEGGEEKAKKEGFREGKAPSNKGGQYRCWWHIDENDPWNTEGYLDAEKLYGFEASIRKIDEKMCEKRAPGIFGFSQGGSIAAVYVTLLAMKKHPEKVEVLPAWLSSLVMELKGHMPTVVVVASGYWPNQPDLNKVFELMQGRVDCKIIAVMSKSDESVPAEYTKRLEGLCPASSFFLIERGGKHAFPTKKKDVDDILDTLVACLPACFKK</sequence>